<dbReference type="InterPro" id="IPR036388">
    <property type="entry name" value="WH-like_DNA-bd_sf"/>
</dbReference>
<dbReference type="Pfam" id="PF00126">
    <property type="entry name" value="HTH_1"/>
    <property type="match status" value="1"/>
</dbReference>
<dbReference type="PROSITE" id="PS50931">
    <property type="entry name" value="HTH_LYSR"/>
    <property type="match status" value="1"/>
</dbReference>
<dbReference type="PANTHER" id="PTHR30537">
    <property type="entry name" value="HTH-TYPE TRANSCRIPTIONAL REGULATOR"/>
    <property type="match status" value="1"/>
</dbReference>
<evidence type="ECO:0000259" key="5">
    <source>
        <dbReference type="PROSITE" id="PS50931"/>
    </source>
</evidence>
<evidence type="ECO:0000256" key="2">
    <source>
        <dbReference type="ARBA" id="ARBA00023015"/>
    </source>
</evidence>
<dbReference type="Gene3D" id="3.40.190.290">
    <property type="match status" value="1"/>
</dbReference>
<dbReference type="SUPFAM" id="SSF46785">
    <property type="entry name" value="Winged helix' DNA-binding domain"/>
    <property type="match status" value="1"/>
</dbReference>
<protein>
    <submittedName>
        <fullName evidence="6">LysR family transcriptional regulator</fullName>
    </submittedName>
</protein>
<feature type="domain" description="HTH lysR-type" evidence="5">
    <location>
        <begin position="1"/>
        <end position="61"/>
    </location>
</feature>
<evidence type="ECO:0000256" key="4">
    <source>
        <dbReference type="ARBA" id="ARBA00023163"/>
    </source>
</evidence>
<evidence type="ECO:0000256" key="3">
    <source>
        <dbReference type="ARBA" id="ARBA00023125"/>
    </source>
</evidence>
<name>A0A4V2ZWN1_9BURK</name>
<organism evidence="6 7">
    <name type="scientific">Paraburkholderia guartelaensis</name>
    <dbReference type="NCBI Taxonomy" id="2546446"/>
    <lineage>
        <taxon>Bacteria</taxon>
        <taxon>Pseudomonadati</taxon>
        <taxon>Pseudomonadota</taxon>
        <taxon>Betaproteobacteria</taxon>
        <taxon>Burkholderiales</taxon>
        <taxon>Burkholderiaceae</taxon>
        <taxon>Paraburkholderia</taxon>
    </lineage>
</organism>
<comment type="caution">
    <text evidence="6">The sequence shown here is derived from an EMBL/GenBank/DDBJ whole genome shotgun (WGS) entry which is preliminary data.</text>
</comment>
<comment type="similarity">
    <text evidence="1">Belongs to the LysR transcriptional regulatory family.</text>
</comment>
<dbReference type="InterPro" id="IPR036390">
    <property type="entry name" value="WH_DNA-bd_sf"/>
</dbReference>
<keyword evidence="2" id="KW-0805">Transcription regulation</keyword>
<dbReference type="OrthoDB" id="5525645at2"/>
<dbReference type="Gene3D" id="1.10.10.10">
    <property type="entry name" value="Winged helix-like DNA-binding domain superfamily/Winged helix DNA-binding domain"/>
    <property type="match status" value="1"/>
</dbReference>
<dbReference type="InterPro" id="IPR005119">
    <property type="entry name" value="LysR_subst-bd"/>
</dbReference>
<dbReference type="PRINTS" id="PR00039">
    <property type="entry name" value="HTHLYSR"/>
</dbReference>
<reference evidence="6 7" key="1">
    <citation type="submission" date="2019-03" db="EMBL/GenBank/DDBJ databases">
        <title>Paraburkholderia sp. isolated from native Mimosa gymnas in Guartela State Park, Brazil.</title>
        <authorList>
            <person name="Paulitsch F."/>
            <person name="Hungria M."/>
            <person name="Delamuta J.R.M."/>
            <person name="Ribeiro R.A."/>
            <person name="Dall'Agnol R."/>
            <person name="Silva J.S.B."/>
        </authorList>
    </citation>
    <scope>NUCLEOTIDE SEQUENCE [LARGE SCALE GENOMIC DNA]</scope>
    <source>
        <strain evidence="6 7">CNPSo 3008</strain>
    </source>
</reference>
<dbReference type="InterPro" id="IPR058163">
    <property type="entry name" value="LysR-type_TF_proteobact-type"/>
</dbReference>
<proteinExistence type="inferred from homology"/>
<evidence type="ECO:0000313" key="6">
    <source>
        <dbReference type="EMBL" id="TDG10213.1"/>
    </source>
</evidence>
<dbReference type="Proteomes" id="UP000295606">
    <property type="component" value="Unassembled WGS sequence"/>
</dbReference>
<dbReference type="EMBL" id="SMOD01000002">
    <property type="protein sequence ID" value="TDG10213.1"/>
    <property type="molecule type" value="Genomic_DNA"/>
</dbReference>
<sequence length="297" mass="33019">MNGSDLSALSLFARVAEQQSFSAAAQSLGISNSVASYTIRRLEDQLGTKLFNRTTRSVSLTEAGSEFLKRIQPLMEQLDLAFNEVGRASSGTMGTLRLNVLRASIALVIAPVLKDFLAAYPDIKIDVISDNSLVDIASKGYDAGIRYDHVLALDMVAVPIISNMRFCVVASPDYLRGKALPAHPRDLLKHDCINYRSADTAALYRWEFEKDGEKISIAVAGRVATNDNDLLLQATLDGLGFGYLQHRLVEPYLNSGRLVNVLDEWIPRGALYLYYYNPNGLPRKLRVFIDFVRERLK</sequence>
<gene>
    <name evidence="6" type="ORF">E1N52_02310</name>
</gene>
<dbReference type="FunFam" id="1.10.10.10:FF:000001">
    <property type="entry name" value="LysR family transcriptional regulator"/>
    <property type="match status" value="1"/>
</dbReference>
<dbReference type="PANTHER" id="PTHR30537:SF5">
    <property type="entry name" value="HTH-TYPE TRANSCRIPTIONAL ACTIVATOR TTDR-RELATED"/>
    <property type="match status" value="1"/>
</dbReference>
<dbReference type="GO" id="GO:0003677">
    <property type="term" value="F:DNA binding"/>
    <property type="evidence" value="ECO:0007669"/>
    <property type="project" value="UniProtKB-KW"/>
</dbReference>
<keyword evidence="3" id="KW-0238">DNA-binding</keyword>
<evidence type="ECO:0000313" key="7">
    <source>
        <dbReference type="Proteomes" id="UP000295606"/>
    </source>
</evidence>
<accession>A0A4V2ZWN1</accession>
<dbReference type="InterPro" id="IPR000847">
    <property type="entry name" value="LysR_HTH_N"/>
</dbReference>
<keyword evidence="4" id="KW-0804">Transcription</keyword>
<dbReference type="GO" id="GO:0003700">
    <property type="term" value="F:DNA-binding transcription factor activity"/>
    <property type="evidence" value="ECO:0007669"/>
    <property type="project" value="InterPro"/>
</dbReference>
<dbReference type="RefSeq" id="WP_133179823.1">
    <property type="nucleotide sequence ID" value="NZ_SMOD01000002.1"/>
</dbReference>
<dbReference type="SUPFAM" id="SSF53850">
    <property type="entry name" value="Periplasmic binding protein-like II"/>
    <property type="match status" value="1"/>
</dbReference>
<evidence type="ECO:0000256" key="1">
    <source>
        <dbReference type="ARBA" id="ARBA00009437"/>
    </source>
</evidence>
<dbReference type="Pfam" id="PF03466">
    <property type="entry name" value="LysR_substrate"/>
    <property type="match status" value="1"/>
</dbReference>
<dbReference type="CDD" id="cd08474">
    <property type="entry name" value="PBP2_CrgA_like_5"/>
    <property type="match status" value="1"/>
</dbReference>
<dbReference type="AlphaFoldDB" id="A0A4V2ZWN1"/>